<keyword evidence="2 3" id="KW-0378">Hydrolase</keyword>
<dbReference type="PANTHER" id="PTHR43918">
    <property type="entry name" value="ACETYLCHOLINESTERASE"/>
    <property type="match status" value="1"/>
</dbReference>
<dbReference type="InterPro" id="IPR019826">
    <property type="entry name" value="Carboxylesterase_B_AS"/>
</dbReference>
<dbReference type="Gene3D" id="3.40.50.1820">
    <property type="entry name" value="alpha/beta hydrolase"/>
    <property type="match status" value="1"/>
</dbReference>
<keyword evidence="6" id="KW-1185">Reference proteome</keyword>
<comment type="similarity">
    <text evidence="1 3">Belongs to the type-B carboxylesterase/lipase family.</text>
</comment>
<feature type="domain" description="Carboxylesterase type B" evidence="4">
    <location>
        <begin position="1"/>
        <end position="482"/>
    </location>
</feature>
<dbReference type="PROSITE" id="PS00122">
    <property type="entry name" value="CARBOXYLESTERASE_B_1"/>
    <property type="match status" value="1"/>
</dbReference>
<dbReference type="STRING" id="1408157.A0A1J7K0W4"/>
<dbReference type="Proteomes" id="UP000182658">
    <property type="component" value="Unassembled WGS sequence"/>
</dbReference>
<dbReference type="AlphaFoldDB" id="A0A1J7K0W4"/>
<accession>A0A1J7K0W4</accession>
<dbReference type="EMBL" id="KV875093">
    <property type="protein sequence ID" value="OIW35348.1"/>
    <property type="molecule type" value="Genomic_DNA"/>
</dbReference>
<dbReference type="GO" id="GO:0052689">
    <property type="term" value="F:carboxylic ester hydrolase activity"/>
    <property type="evidence" value="ECO:0007669"/>
    <property type="project" value="TreeGrafter"/>
</dbReference>
<evidence type="ECO:0000256" key="1">
    <source>
        <dbReference type="ARBA" id="ARBA00005964"/>
    </source>
</evidence>
<sequence length="511" mass="55748">MRYAAAPVGDLRWRAPIEPRPSAISWEPALRFQPVCLGNAVPPPYPGEDEDCLFVSVWTPSSATVNSKLPVWVFIQGGGYVFNSNANWDGAEVVEKSGHNIVMVNFNYRVGVWGFLASERLRKDGDLNAGLLDQRRLLLWVKQYISKFGGDPNHVVIHGASAGAGSVALHLSAYGGRDDGLFVGAISESLFFPAQPYVAELEWQFDRIAQSAGCIAAYGNDTAMSCLRGKDMATLQALNIAAAFPGRTAPPNPLFYWTPCIDGDLIQDLPYVMFETGRFLKMPVMFGTDTDEGSSFASNAASPDDISAFFQDNYPYLTSNDTQSILSHYPKITPPLPFHAAWFPTNSLAYGEATFICPSLNLLKHITAALTPPSQSSSSSSSRVFAYRYNVRDAVNLAAGLGTPHIFEAAAVFGPRNLPPADVSASYFTYNAPIVPVVMGYWISFVRALDPSVYRAAGAPVWECWDGNGEGGQRLKIETGDTCMEGVGDGEAERCVFWEGLGRRMRQRRKG</sequence>
<dbReference type="InterPro" id="IPR050654">
    <property type="entry name" value="AChE-related_enzymes"/>
</dbReference>
<evidence type="ECO:0000256" key="2">
    <source>
        <dbReference type="ARBA" id="ARBA00022801"/>
    </source>
</evidence>
<dbReference type="OrthoDB" id="408631at2759"/>
<proteinExistence type="inferred from homology"/>
<evidence type="ECO:0000313" key="5">
    <source>
        <dbReference type="EMBL" id="OIW35348.1"/>
    </source>
</evidence>
<dbReference type="EC" id="3.1.1.-" evidence="3"/>
<dbReference type="SUPFAM" id="SSF53474">
    <property type="entry name" value="alpha/beta-Hydrolases"/>
    <property type="match status" value="1"/>
</dbReference>
<evidence type="ECO:0000256" key="3">
    <source>
        <dbReference type="RuleBase" id="RU361235"/>
    </source>
</evidence>
<dbReference type="PROSITE" id="PS00941">
    <property type="entry name" value="CARBOXYLESTERASE_B_2"/>
    <property type="match status" value="1"/>
</dbReference>
<dbReference type="PANTHER" id="PTHR43918:SF4">
    <property type="entry name" value="CARBOXYLIC ESTER HYDROLASE"/>
    <property type="match status" value="1"/>
</dbReference>
<protein>
    <recommendedName>
        <fullName evidence="3">Carboxylic ester hydrolase</fullName>
        <ecNumber evidence="3">3.1.1.-</ecNumber>
    </recommendedName>
</protein>
<reference evidence="5 6" key="1">
    <citation type="submission" date="2016-10" db="EMBL/GenBank/DDBJ databases">
        <title>Draft genome sequence of Coniochaeta ligniaria NRRL30616, a lignocellulolytic fungus for bioabatement of inhibitors in plant biomass hydrolysates.</title>
        <authorList>
            <consortium name="DOE Joint Genome Institute"/>
            <person name="Jimenez D.J."/>
            <person name="Hector R.E."/>
            <person name="Riley R."/>
            <person name="Sun H."/>
            <person name="Grigoriev I.V."/>
            <person name="Van Elsas J.D."/>
            <person name="Nichols N.N."/>
        </authorList>
    </citation>
    <scope>NUCLEOTIDE SEQUENCE [LARGE SCALE GENOMIC DNA]</scope>
    <source>
        <strain evidence="5 6">NRRL 30616</strain>
    </source>
</reference>
<dbReference type="Pfam" id="PF00135">
    <property type="entry name" value="COesterase"/>
    <property type="match status" value="1"/>
</dbReference>
<dbReference type="InterPro" id="IPR002018">
    <property type="entry name" value="CarbesteraseB"/>
</dbReference>
<gene>
    <name evidence="5" type="ORF">CONLIGDRAFT_567124</name>
</gene>
<name>A0A1J7K0W4_9PEZI</name>
<dbReference type="InParanoid" id="A0A1J7K0W4"/>
<dbReference type="InterPro" id="IPR019819">
    <property type="entry name" value="Carboxylesterase_B_CS"/>
</dbReference>
<dbReference type="InterPro" id="IPR029058">
    <property type="entry name" value="AB_hydrolase_fold"/>
</dbReference>
<organism evidence="5 6">
    <name type="scientific">Coniochaeta ligniaria NRRL 30616</name>
    <dbReference type="NCBI Taxonomy" id="1408157"/>
    <lineage>
        <taxon>Eukaryota</taxon>
        <taxon>Fungi</taxon>
        <taxon>Dikarya</taxon>
        <taxon>Ascomycota</taxon>
        <taxon>Pezizomycotina</taxon>
        <taxon>Sordariomycetes</taxon>
        <taxon>Sordariomycetidae</taxon>
        <taxon>Coniochaetales</taxon>
        <taxon>Coniochaetaceae</taxon>
        <taxon>Coniochaeta</taxon>
    </lineage>
</organism>
<evidence type="ECO:0000313" key="6">
    <source>
        <dbReference type="Proteomes" id="UP000182658"/>
    </source>
</evidence>
<evidence type="ECO:0000259" key="4">
    <source>
        <dbReference type="Pfam" id="PF00135"/>
    </source>
</evidence>